<accession>A0A3P5ZW80</accession>
<protein>
    <submittedName>
        <fullName evidence="2">Uncharacterized protein</fullName>
    </submittedName>
</protein>
<organism evidence="2">
    <name type="scientific">Brassica campestris</name>
    <name type="common">Field mustard</name>
    <dbReference type="NCBI Taxonomy" id="3711"/>
    <lineage>
        <taxon>Eukaryota</taxon>
        <taxon>Viridiplantae</taxon>
        <taxon>Streptophyta</taxon>
        <taxon>Embryophyta</taxon>
        <taxon>Tracheophyta</taxon>
        <taxon>Spermatophyta</taxon>
        <taxon>Magnoliopsida</taxon>
        <taxon>eudicotyledons</taxon>
        <taxon>Gunneridae</taxon>
        <taxon>Pentapetalae</taxon>
        <taxon>rosids</taxon>
        <taxon>malvids</taxon>
        <taxon>Brassicales</taxon>
        <taxon>Brassicaceae</taxon>
        <taxon>Brassiceae</taxon>
        <taxon>Brassica</taxon>
    </lineage>
</organism>
<dbReference type="AlphaFoldDB" id="A0A3P5ZW80"/>
<evidence type="ECO:0000256" key="1">
    <source>
        <dbReference type="SAM" id="MobiDB-lite"/>
    </source>
</evidence>
<evidence type="ECO:0000313" key="2">
    <source>
        <dbReference type="EMBL" id="VDC84472.1"/>
    </source>
</evidence>
<sequence length="37" mass="4726">MAFQDYPWSCRQTHDRRQLQRRREAVRRREDLFHGSH</sequence>
<feature type="region of interest" description="Disordered" evidence="1">
    <location>
        <begin position="17"/>
        <end position="37"/>
    </location>
</feature>
<dbReference type="EMBL" id="LR031572">
    <property type="protein sequence ID" value="VDC84472.1"/>
    <property type="molecule type" value="Genomic_DNA"/>
</dbReference>
<gene>
    <name evidence="2" type="ORF">BRAA03T15690Z</name>
</gene>
<reference evidence="2" key="1">
    <citation type="submission" date="2018-11" db="EMBL/GenBank/DDBJ databases">
        <authorList>
            <consortium name="Genoscope - CEA"/>
            <person name="William W."/>
        </authorList>
    </citation>
    <scope>NUCLEOTIDE SEQUENCE</scope>
</reference>
<proteinExistence type="predicted"/>
<name>A0A3P5ZW80_BRACM</name>